<reference evidence="7" key="2">
    <citation type="submission" date="2020-09" db="EMBL/GenBank/DDBJ databases">
        <authorList>
            <person name="Sun Q."/>
            <person name="Kim S."/>
        </authorList>
    </citation>
    <scope>NUCLEOTIDE SEQUENCE</scope>
    <source>
        <strain evidence="7">KCTC 32020</strain>
    </source>
</reference>
<dbReference type="AlphaFoldDB" id="A0A918Z3F4"/>
<dbReference type="RefSeq" id="WP_146472450.1">
    <property type="nucleotide sequence ID" value="NZ_BNCF01000008.1"/>
</dbReference>
<evidence type="ECO:0000256" key="2">
    <source>
        <dbReference type="ARBA" id="ARBA00022692"/>
    </source>
</evidence>
<dbReference type="Proteomes" id="UP000636453">
    <property type="component" value="Unassembled WGS sequence"/>
</dbReference>
<evidence type="ECO:0008006" key="9">
    <source>
        <dbReference type="Google" id="ProtNLM"/>
    </source>
</evidence>
<keyword evidence="3 6" id="KW-1133">Transmembrane helix</keyword>
<comment type="caution">
    <text evidence="7">The sequence shown here is derived from an EMBL/GenBank/DDBJ whole genome shotgun (WGS) entry which is preliminary data.</text>
</comment>
<accession>A0A918Z3F4</accession>
<evidence type="ECO:0000256" key="5">
    <source>
        <dbReference type="SAM" id="MobiDB-lite"/>
    </source>
</evidence>
<dbReference type="GO" id="GO:0030255">
    <property type="term" value="P:protein secretion by the type IV secretion system"/>
    <property type="evidence" value="ECO:0007669"/>
    <property type="project" value="InterPro"/>
</dbReference>
<protein>
    <recommendedName>
        <fullName evidence="9">Type IV secretion system protein VirB6</fullName>
    </recommendedName>
</protein>
<feature type="transmembrane region" description="Helical" evidence="6">
    <location>
        <begin position="196"/>
        <end position="214"/>
    </location>
</feature>
<comment type="subcellular location">
    <subcellularLocation>
        <location evidence="1">Membrane</location>
        <topology evidence="1">Multi-pass membrane protein</topology>
    </subcellularLocation>
</comment>
<feature type="transmembrane region" description="Helical" evidence="6">
    <location>
        <begin position="50"/>
        <end position="72"/>
    </location>
</feature>
<evidence type="ECO:0000256" key="6">
    <source>
        <dbReference type="SAM" id="Phobius"/>
    </source>
</evidence>
<dbReference type="EMBL" id="BNCF01000008">
    <property type="protein sequence ID" value="GHE35305.1"/>
    <property type="molecule type" value="Genomic_DNA"/>
</dbReference>
<name>A0A918Z3F4_9GAMM</name>
<evidence type="ECO:0000256" key="3">
    <source>
        <dbReference type="ARBA" id="ARBA00022989"/>
    </source>
</evidence>
<feature type="transmembrane region" description="Helical" evidence="6">
    <location>
        <begin position="277"/>
        <end position="298"/>
    </location>
</feature>
<evidence type="ECO:0000256" key="4">
    <source>
        <dbReference type="ARBA" id="ARBA00023136"/>
    </source>
</evidence>
<reference evidence="7" key="1">
    <citation type="journal article" date="2014" name="Int. J. Syst. Evol. Microbiol.">
        <title>Complete genome sequence of Corynebacterium casei LMG S-19264T (=DSM 44701T), isolated from a smear-ripened cheese.</title>
        <authorList>
            <consortium name="US DOE Joint Genome Institute (JGI-PGF)"/>
            <person name="Walter F."/>
            <person name="Albersmeier A."/>
            <person name="Kalinowski J."/>
            <person name="Ruckert C."/>
        </authorList>
    </citation>
    <scope>NUCLEOTIDE SEQUENCE</scope>
    <source>
        <strain evidence="7">KCTC 32020</strain>
    </source>
</reference>
<keyword evidence="8" id="KW-1185">Reference proteome</keyword>
<keyword evidence="4 6" id="KW-0472">Membrane</keyword>
<keyword evidence="2 6" id="KW-0812">Transmembrane</keyword>
<evidence type="ECO:0000256" key="1">
    <source>
        <dbReference type="ARBA" id="ARBA00004141"/>
    </source>
</evidence>
<proteinExistence type="predicted"/>
<dbReference type="OrthoDB" id="5634624at2"/>
<feature type="transmembrane region" description="Helical" evidence="6">
    <location>
        <begin position="226"/>
        <end position="257"/>
    </location>
</feature>
<gene>
    <name evidence="7" type="primary">virB6</name>
    <name evidence="7" type="ORF">GCM10007167_16940</name>
</gene>
<evidence type="ECO:0000313" key="8">
    <source>
        <dbReference type="Proteomes" id="UP000636453"/>
    </source>
</evidence>
<dbReference type="GO" id="GO:0016020">
    <property type="term" value="C:membrane"/>
    <property type="evidence" value="ECO:0007669"/>
    <property type="project" value="UniProtKB-SubCell"/>
</dbReference>
<organism evidence="7 8">
    <name type="scientific">Vulcaniibacterium thermophilum</name>
    <dbReference type="NCBI Taxonomy" id="1169913"/>
    <lineage>
        <taxon>Bacteria</taxon>
        <taxon>Pseudomonadati</taxon>
        <taxon>Pseudomonadota</taxon>
        <taxon>Gammaproteobacteria</taxon>
        <taxon>Lysobacterales</taxon>
        <taxon>Lysobacteraceae</taxon>
        <taxon>Vulcaniibacterium</taxon>
    </lineage>
</organism>
<evidence type="ECO:0000313" key="7">
    <source>
        <dbReference type="EMBL" id="GHE35305.1"/>
    </source>
</evidence>
<sequence length="379" mass="40546">MEQNLLASLGGLSSMLPAKAGLLSDASQLMFFHELVSFISDELKEFQENLLARTMTWVGGVALSAMTLWIMIQGYRIVSGQSRDSMMQFVTHSLRAMLIVTAATTFSIAGNSISEYLTEGLKEEIAEVVSGDDDDTEKKIDRSLGYMQLALSSIDSLHTGGSEAVQQEKDRNMWFTGIGIAGPAITGGALLLLNKIAMALVVGLGPFFVLCLLFEQTKQLFHRWLWYAVGTLFSLAVLSVMVTIALDAVLAVSIMFWTGKFLGANPEGINSLALQQGGLGLILTVLIITAPPMAASFFQGTLGQFTPYSQFGSANGSVGSRPGEPNFRGYSATGAHAVDRGEVRPSERILMPAAGLRPGAEDTVKPPPASTPLTGRERG</sequence>
<dbReference type="InterPro" id="IPR007688">
    <property type="entry name" value="Conjugal_tfr_TrbL/VirB6"/>
</dbReference>
<feature type="region of interest" description="Disordered" evidence="5">
    <location>
        <begin position="351"/>
        <end position="379"/>
    </location>
</feature>
<dbReference type="Pfam" id="PF04610">
    <property type="entry name" value="TrbL"/>
    <property type="match status" value="1"/>
</dbReference>